<dbReference type="Proteomes" id="UP000185473">
    <property type="component" value="Chromosome"/>
</dbReference>
<dbReference type="AlphaFoldDB" id="A0A1L6RCA8"/>
<gene>
    <name evidence="1" type="ORF">FOL01_1335</name>
</gene>
<sequence>MTDKAYIVANEKQEREVLENLEEKGALWRNGENATNFIPFRAFPYVIYCNGDKYISWDKLGDLDVDRIIVYDGRKEEQMSEKYIVSQEFMNELEEWTATRALSRASNCFVDIHDIETLPMHIETWWGVNGADTENNNRLIAIIRWMNGEDVFEVEKSKKWIVRSKEVNDDGDKHYWKLLNLRGVLEVTSTFELRLATKFDTKEEAESWANAHQEVIEVEE</sequence>
<organism evidence="1 2">
    <name type="scientific">Weissella jogaejeotgali</name>
    <dbReference type="NCBI Taxonomy" id="1631871"/>
    <lineage>
        <taxon>Bacteria</taxon>
        <taxon>Bacillati</taxon>
        <taxon>Bacillota</taxon>
        <taxon>Bacilli</taxon>
        <taxon>Lactobacillales</taxon>
        <taxon>Lactobacillaceae</taxon>
        <taxon>Weissella</taxon>
    </lineage>
</organism>
<protein>
    <submittedName>
        <fullName evidence="1">Uncharacterized protein</fullName>
    </submittedName>
</protein>
<name>A0A1L6RCA8_9LACO</name>
<proteinExistence type="predicted"/>
<accession>A0A1L6RCA8</accession>
<dbReference type="EMBL" id="CP014332">
    <property type="protein sequence ID" value="APS42194.1"/>
    <property type="molecule type" value="Genomic_DNA"/>
</dbReference>
<dbReference type="OrthoDB" id="2146626at2"/>
<dbReference type="RefSeq" id="WP_075269952.1">
    <property type="nucleotide sequence ID" value="NZ_CP014332.1"/>
</dbReference>
<dbReference type="KEGG" id="wjo:FOL01_1335"/>
<reference evidence="1 2" key="1">
    <citation type="submission" date="2016-02" db="EMBL/GenBank/DDBJ databases">
        <title>Complete Genome Sequence of Weissella jogaejeotgali FOL01.</title>
        <authorList>
            <person name="Lee J.-H."/>
            <person name="Ku H.-J."/>
        </authorList>
    </citation>
    <scope>NUCLEOTIDE SEQUENCE [LARGE SCALE GENOMIC DNA]</scope>
    <source>
        <strain evidence="1 2">FOL01</strain>
    </source>
</reference>
<evidence type="ECO:0000313" key="2">
    <source>
        <dbReference type="Proteomes" id="UP000185473"/>
    </source>
</evidence>
<evidence type="ECO:0000313" key="1">
    <source>
        <dbReference type="EMBL" id="APS42194.1"/>
    </source>
</evidence>
<dbReference type="STRING" id="1631871.FOL01_1335"/>
<keyword evidence="2" id="KW-1185">Reference proteome</keyword>